<organism evidence="1 2">
    <name type="scientific">Blepharisma stoltei</name>
    <dbReference type="NCBI Taxonomy" id="1481888"/>
    <lineage>
        <taxon>Eukaryota</taxon>
        <taxon>Sar</taxon>
        <taxon>Alveolata</taxon>
        <taxon>Ciliophora</taxon>
        <taxon>Postciliodesmatophora</taxon>
        <taxon>Heterotrichea</taxon>
        <taxon>Heterotrichida</taxon>
        <taxon>Blepharismidae</taxon>
        <taxon>Blepharisma</taxon>
    </lineage>
</organism>
<proteinExistence type="predicted"/>
<dbReference type="EMBL" id="CAJZBQ010000036">
    <property type="protein sequence ID" value="CAG9324411.1"/>
    <property type="molecule type" value="Genomic_DNA"/>
</dbReference>
<dbReference type="AlphaFoldDB" id="A0AAU9JFI9"/>
<name>A0AAU9JFI9_9CILI</name>
<accession>A0AAU9JFI9</accession>
<comment type="caution">
    <text evidence="1">The sequence shown here is derived from an EMBL/GenBank/DDBJ whole genome shotgun (WGS) entry which is preliminary data.</text>
</comment>
<reference evidence="1" key="1">
    <citation type="submission" date="2021-09" db="EMBL/GenBank/DDBJ databases">
        <authorList>
            <consortium name="AG Swart"/>
            <person name="Singh M."/>
            <person name="Singh A."/>
            <person name="Seah K."/>
            <person name="Emmerich C."/>
        </authorList>
    </citation>
    <scope>NUCLEOTIDE SEQUENCE</scope>
    <source>
        <strain evidence="1">ATCC30299</strain>
    </source>
</reference>
<protein>
    <submittedName>
        <fullName evidence="1">Uncharacterized protein</fullName>
    </submittedName>
</protein>
<sequence length="69" mass="8667">MTFCPIKKYTKLNKTWCFPILKKSFKKVHNYFFYWWSILYVQRGDINFLKCWSRVQTLIWQDPRDAMQH</sequence>
<dbReference type="Proteomes" id="UP001162131">
    <property type="component" value="Unassembled WGS sequence"/>
</dbReference>
<evidence type="ECO:0000313" key="1">
    <source>
        <dbReference type="EMBL" id="CAG9324411.1"/>
    </source>
</evidence>
<keyword evidence="2" id="KW-1185">Reference proteome</keyword>
<gene>
    <name evidence="1" type="ORF">BSTOLATCC_MIC36203</name>
</gene>
<evidence type="ECO:0000313" key="2">
    <source>
        <dbReference type="Proteomes" id="UP001162131"/>
    </source>
</evidence>